<dbReference type="InterPro" id="IPR014001">
    <property type="entry name" value="Helicase_ATP-bd"/>
</dbReference>
<dbReference type="Pfam" id="PF00270">
    <property type="entry name" value="DEAD"/>
    <property type="match status" value="1"/>
</dbReference>
<dbReference type="InterPro" id="IPR027417">
    <property type="entry name" value="P-loop_NTPase"/>
</dbReference>
<sequence>MTAYFSKLAPFIQEYIYRKKWEKLQETQVEAVKVILETENHVLIAAGTASGKTEAALFPALTDLYHRPSASIGILYIAPLKALINDQFDRLQELLKEGNIPVAHWHGDVSRSEKLKVMKHPAGILQITPESLEGLLMNHPAAIQEMFHDLRYVVIDEMHAFMAADRGAQLLCQLGRIEKLASCRPCRIGLSATLSDYKGAAAWLGSGSTVPVKV</sequence>
<evidence type="ECO:0000313" key="2">
    <source>
        <dbReference type="EMBL" id="MFB5268224.1"/>
    </source>
</evidence>
<dbReference type="Gene3D" id="3.40.50.300">
    <property type="entry name" value="P-loop containing nucleotide triphosphate hydrolases"/>
    <property type="match status" value="1"/>
</dbReference>
<dbReference type="InterPro" id="IPR011545">
    <property type="entry name" value="DEAD/DEAH_box_helicase_dom"/>
</dbReference>
<dbReference type="InterPro" id="IPR052511">
    <property type="entry name" value="ATP-dep_Helicase"/>
</dbReference>
<protein>
    <submittedName>
        <fullName evidence="2">DEAD/DEAH box helicase</fullName>
    </submittedName>
</protein>
<gene>
    <name evidence="2" type="ORF">ACE41H_15770</name>
</gene>
<dbReference type="PANTHER" id="PTHR47962:SF5">
    <property type="entry name" value="ATP-DEPENDENT HELICASE LHR-RELATED"/>
    <property type="match status" value="1"/>
</dbReference>
<dbReference type="RefSeq" id="WP_375356381.1">
    <property type="nucleotide sequence ID" value="NZ_JBHHMI010000013.1"/>
</dbReference>
<proteinExistence type="predicted"/>
<organism evidence="2 3">
    <name type="scientific">Paenibacillus enshidis</name>
    <dbReference type="NCBI Taxonomy" id="1458439"/>
    <lineage>
        <taxon>Bacteria</taxon>
        <taxon>Bacillati</taxon>
        <taxon>Bacillota</taxon>
        <taxon>Bacilli</taxon>
        <taxon>Bacillales</taxon>
        <taxon>Paenibacillaceae</taxon>
        <taxon>Paenibacillus</taxon>
    </lineage>
</organism>
<keyword evidence="3" id="KW-1185">Reference proteome</keyword>
<keyword evidence="2" id="KW-0347">Helicase</keyword>
<dbReference type="Proteomes" id="UP001580346">
    <property type="component" value="Unassembled WGS sequence"/>
</dbReference>
<keyword evidence="2" id="KW-0378">Hydrolase</keyword>
<keyword evidence="2" id="KW-0547">Nucleotide-binding</keyword>
<dbReference type="CDD" id="cd17922">
    <property type="entry name" value="DEXHc_LHR-like"/>
    <property type="match status" value="1"/>
</dbReference>
<dbReference type="EMBL" id="JBHHMI010000013">
    <property type="protein sequence ID" value="MFB5268224.1"/>
    <property type="molecule type" value="Genomic_DNA"/>
</dbReference>
<name>A0ABV5AXV6_9BACL</name>
<feature type="non-terminal residue" evidence="2">
    <location>
        <position position="214"/>
    </location>
</feature>
<dbReference type="GO" id="GO:0004386">
    <property type="term" value="F:helicase activity"/>
    <property type="evidence" value="ECO:0007669"/>
    <property type="project" value="UniProtKB-KW"/>
</dbReference>
<dbReference type="PANTHER" id="PTHR47962">
    <property type="entry name" value="ATP-DEPENDENT HELICASE LHR-RELATED-RELATED"/>
    <property type="match status" value="1"/>
</dbReference>
<dbReference type="PROSITE" id="PS51192">
    <property type="entry name" value="HELICASE_ATP_BIND_1"/>
    <property type="match status" value="1"/>
</dbReference>
<dbReference type="SMART" id="SM00487">
    <property type="entry name" value="DEXDc"/>
    <property type="match status" value="1"/>
</dbReference>
<dbReference type="SUPFAM" id="SSF52540">
    <property type="entry name" value="P-loop containing nucleoside triphosphate hydrolases"/>
    <property type="match status" value="1"/>
</dbReference>
<comment type="caution">
    <text evidence="2">The sequence shown here is derived from an EMBL/GenBank/DDBJ whole genome shotgun (WGS) entry which is preliminary data.</text>
</comment>
<evidence type="ECO:0000259" key="1">
    <source>
        <dbReference type="PROSITE" id="PS51192"/>
    </source>
</evidence>
<keyword evidence="2" id="KW-0067">ATP-binding</keyword>
<accession>A0ABV5AXV6</accession>
<reference evidence="2 3" key="1">
    <citation type="submission" date="2024-09" db="EMBL/GenBank/DDBJ databases">
        <title>Paenibacillus zeirhizospherea sp. nov., isolated from surface of the maize (Zea mays) roots in a horticulture field, Hungary.</title>
        <authorList>
            <person name="Marton D."/>
            <person name="Farkas M."/>
            <person name="Bedics A."/>
            <person name="Toth E."/>
            <person name="Tancsics A."/>
            <person name="Boka K."/>
            <person name="Maroti G."/>
            <person name="Kriszt B."/>
            <person name="Cserhati M."/>
        </authorList>
    </citation>
    <scope>NUCLEOTIDE SEQUENCE [LARGE SCALE GENOMIC DNA]</scope>
    <source>
        <strain evidence="2 3">KCTC 33519</strain>
    </source>
</reference>
<evidence type="ECO:0000313" key="3">
    <source>
        <dbReference type="Proteomes" id="UP001580346"/>
    </source>
</evidence>
<feature type="domain" description="Helicase ATP-binding" evidence="1">
    <location>
        <begin position="33"/>
        <end position="212"/>
    </location>
</feature>